<dbReference type="SUPFAM" id="SSF81321">
    <property type="entry name" value="Family A G protein-coupled receptor-like"/>
    <property type="match status" value="1"/>
</dbReference>
<feature type="transmembrane region" description="Helical" evidence="5">
    <location>
        <begin position="61"/>
        <end position="85"/>
    </location>
</feature>
<dbReference type="Gene3D" id="1.20.1070.10">
    <property type="entry name" value="Rhodopsin 7-helix transmembrane proteins"/>
    <property type="match status" value="1"/>
</dbReference>
<accession>A0A1X7V5J6</accession>
<evidence type="ECO:0000256" key="2">
    <source>
        <dbReference type="ARBA" id="ARBA00022692"/>
    </source>
</evidence>
<evidence type="ECO:0008006" key="7">
    <source>
        <dbReference type="Google" id="ProtNLM"/>
    </source>
</evidence>
<evidence type="ECO:0000313" key="6">
    <source>
        <dbReference type="EnsemblMetazoa" id="Aqu2.1.35288_001"/>
    </source>
</evidence>
<reference evidence="6" key="1">
    <citation type="submission" date="2017-05" db="UniProtKB">
        <authorList>
            <consortium name="EnsemblMetazoa"/>
        </authorList>
    </citation>
    <scope>IDENTIFICATION</scope>
</reference>
<dbReference type="STRING" id="400682.A0A1X7V5J6"/>
<feature type="transmembrane region" description="Helical" evidence="5">
    <location>
        <begin position="235"/>
        <end position="258"/>
    </location>
</feature>
<dbReference type="AlphaFoldDB" id="A0A1X7V5J6"/>
<name>A0A1X7V5J6_AMPQE</name>
<dbReference type="GO" id="GO:0007189">
    <property type="term" value="P:adenylate cyclase-activating G protein-coupled receptor signaling pathway"/>
    <property type="evidence" value="ECO:0007669"/>
    <property type="project" value="TreeGrafter"/>
</dbReference>
<feature type="transmembrane region" description="Helical" evidence="5">
    <location>
        <begin position="270"/>
        <end position="296"/>
    </location>
</feature>
<feature type="transmembrane region" description="Helical" evidence="5">
    <location>
        <begin position="190"/>
        <end position="214"/>
    </location>
</feature>
<keyword evidence="2 5" id="KW-0812">Transmembrane</keyword>
<feature type="transmembrane region" description="Helical" evidence="5">
    <location>
        <begin position="140"/>
        <end position="159"/>
    </location>
</feature>
<protein>
    <recommendedName>
        <fullName evidence="7">G-protein coupled receptors family 2 profile 2 domain-containing protein</fullName>
    </recommendedName>
</protein>
<dbReference type="PANTHER" id="PTHR23112">
    <property type="entry name" value="G PROTEIN-COUPLED RECEPTOR 157-RELATED"/>
    <property type="match status" value="1"/>
</dbReference>
<proteinExistence type="predicted"/>
<dbReference type="EnsemblMetazoa" id="Aqu2.1.35288_001">
    <property type="protein sequence ID" value="Aqu2.1.35288_001"/>
    <property type="gene ID" value="Aqu2.1.35288"/>
</dbReference>
<sequence>MEVEEGNGTRDAIYCGQSIKDILRPLLVVYSTSGSVCFIFCLVAIAAMVIFRLFKLLTHRLILYTLVSILSYSLTSIFQFSGLWWDFWEDDEYTDVCIFIGFAQEYADWVMLLSTLMMTLHLTVMVMLPSYYEKVAKLEPFYLIFPWIFPIFVAWVPFFHNNYGIGGSWCWIKLHRNCSFNEEGVIMMYAVWYGELIVGLILNNIALIIIGLTLCKRAYKNTTSLDYRKALKQTLPLLAYPITYQFLSSFAIANRIYIAFTGGKYNKWLFYAHAATAPCWGIFAPIFTFIYLLFLLKVIKENIKQWCCCFKTKKKQRQLIINKRNYNEDESARERLIDPHDHLTQYGVTVVTCPTTTAEFKRESEIDEEYEIID</sequence>
<dbReference type="PANTHER" id="PTHR23112:SF43">
    <property type="entry name" value="CYCLIC AMP RECEPTOR-LIKE PROTEIN A"/>
    <property type="match status" value="1"/>
</dbReference>
<organism evidence="6">
    <name type="scientific">Amphimedon queenslandica</name>
    <name type="common">Sponge</name>
    <dbReference type="NCBI Taxonomy" id="400682"/>
    <lineage>
        <taxon>Eukaryota</taxon>
        <taxon>Metazoa</taxon>
        <taxon>Porifera</taxon>
        <taxon>Demospongiae</taxon>
        <taxon>Heteroscleromorpha</taxon>
        <taxon>Haplosclerida</taxon>
        <taxon>Niphatidae</taxon>
        <taxon>Amphimedon</taxon>
    </lineage>
</organism>
<evidence type="ECO:0000256" key="5">
    <source>
        <dbReference type="SAM" id="Phobius"/>
    </source>
</evidence>
<comment type="subcellular location">
    <subcellularLocation>
        <location evidence="1">Membrane</location>
        <topology evidence="1">Multi-pass membrane protein</topology>
    </subcellularLocation>
</comment>
<dbReference type="GO" id="GO:0004930">
    <property type="term" value="F:G protein-coupled receptor activity"/>
    <property type="evidence" value="ECO:0007669"/>
    <property type="project" value="TreeGrafter"/>
</dbReference>
<evidence type="ECO:0000256" key="1">
    <source>
        <dbReference type="ARBA" id="ARBA00004141"/>
    </source>
</evidence>
<dbReference type="InParanoid" id="A0A1X7V5J6"/>
<keyword evidence="4 5" id="KW-0472">Membrane</keyword>
<keyword evidence="3 5" id="KW-1133">Transmembrane helix</keyword>
<dbReference type="GO" id="GO:0005886">
    <property type="term" value="C:plasma membrane"/>
    <property type="evidence" value="ECO:0007669"/>
    <property type="project" value="TreeGrafter"/>
</dbReference>
<evidence type="ECO:0000256" key="4">
    <source>
        <dbReference type="ARBA" id="ARBA00023136"/>
    </source>
</evidence>
<feature type="transmembrane region" description="Helical" evidence="5">
    <location>
        <begin position="109"/>
        <end position="128"/>
    </location>
</feature>
<evidence type="ECO:0000256" key="3">
    <source>
        <dbReference type="ARBA" id="ARBA00022989"/>
    </source>
</evidence>
<feature type="transmembrane region" description="Helical" evidence="5">
    <location>
        <begin position="27"/>
        <end position="54"/>
    </location>
</feature>